<sequence>MSFAYPWNAPRLAIASPYLTHAQQQRRDRLFAALQQARIALSQQPDCVRFEIWRTVDALEQHRAARRLTPF</sequence>
<protein>
    <submittedName>
        <fullName evidence="1">Uncharacterized protein</fullName>
    </submittedName>
</protein>
<dbReference type="EMBL" id="AP019533">
    <property type="protein sequence ID" value="BBI97208.1"/>
    <property type="molecule type" value="Genomic_DNA"/>
</dbReference>
<organism evidence="1">
    <name type="scientific">Enterobacter asburiae</name>
    <dbReference type="NCBI Taxonomy" id="61645"/>
    <lineage>
        <taxon>Bacteria</taxon>
        <taxon>Pseudomonadati</taxon>
        <taxon>Pseudomonadota</taxon>
        <taxon>Gammaproteobacteria</taxon>
        <taxon>Enterobacterales</taxon>
        <taxon>Enterobacteriaceae</taxon>
        <taxon>Enterobacter</taxon>
        <taxon>Enterobacter cloacae complex</taxon>
    </lineage>
</organism>
<reference evidence="1" key="1">
    <citation type="submission" date="2019-03" db="EMBL/GenBank/DDBJ databases">
        <title>Complete genome sequences of Enterobacter asburiae str. MRY18-106 isolated from a patient in Japan.</title>
        <authorList>
            <person name="Sekizuka T."/>
            <person name="Matsui M."/>
            <person name="Takara T."/>
            <person name="Uechi A."/>
            <person name="Harakuni M."/>
            <person name="Kimura T."/>
            <person name="Suzuki S."/>
            <person name="Kuroda M."/>
        </authorList>
    </citation>
    <scope>NUCLEOTIDE SEQUENCE</scope>
    <source>
        <strain evidence="1">MRY18-106</strain>
    </source>
</reference>
<accession>A0A455W170</accession>
<proteinExistence type="predicted"/>
<dbReference type="AlphaFoldDB" id="A0A455W170"/>
<name>A0A455W170_ENTAS</name>
<evidence type="ECO:0000313" key="1">
    <source>
        <dbReference type="EMBL" id="BBI97208.1"/>
    </source>
</evidence>
<gene>
    <name evidence="1" type="ORF">MRY18106EAS_37400</name>
</gene>